<evidence type="ECO:0000256" key="1">
    <source>
        <dbReference type="SAM" id="MobiDB-lite"/>
    </source>
</evidence>
<feature type="compositionally biased region" description="Basic residues" evidence="1">
    <location>
        <begin position="82"/>
        <end position="93"/>
    </location>
</feature>
<feature type="region of interest" description="Disordered" evidence="1">
    <location>
        <begin position="170"/>
        <end position="191"/>
    </location>
</feature>
<proteinExistence type="predicted"/>
<evidence type="ECO:0000313" key="2">
    <source>
        <dbReference type="EMBL" id="KAE9406219.1"/>
    </source>
</evidence>
<dbReference type="EMBL" id="ML769403">
    <property type="protein sequence ID" value="KAE9406219.1"/>
    <property type="molecule type" value="Genomic_DNA"/>
</dbReference>
<feature type="region of interest" description="Disordered" evidence="1">
    <location>
        <begin position="58"/>
        <end position="135"/>
    </location>
</feature>
<reference evidence="2" key="1">
    <citation type="journal article" date="2019" name="Environ. Microbiol.">
        <title>Fungal ecological strategies reflected in gene transcription - a case study of two litter decomposers.</title>
        <authorList>
            <person name="Barbi F."/>
            <person name="Kohler A."/>
            <person name="Barry K."/>
            <person name="Baskaran P."/>
            <person name="Daum C."/>
            <person name="Fauchery L."/>
            <person name="Ihrmark K."/>
            <person name="Kuo A."/>
            <person name="LaButti K."/>
            <person name="Lipzen A."/>
            <person name="Morin E."/>
            <person name="Grigoriev I.V."/>
            <person name="Henrissat B."/>
            <person name="Lindahl B."/>
            <person name="Martin F."/>
        </authorList>
    </citation>
    <scope>NUCLEOTIDE SEQUENCE</scope>
    <source>
        <strain evidence="2">JB14</strain>
    </source>
</reference>
<accession>A0A6A4I682</accession>
<dbReference type="Proteomes" id="UP000799118">
    <property type="component" value="Unassembled WGS sequence"/>
</dbReference>
<feature type="compositionally biased region" description="Low complexity" evidence="1">
    <location>
        <begin position="108"/>
        <end position="122"/>
    </location>
</feature>
<sequence>MKPSRHSIELANADIFRLMDPSYHSSSSEQAKAYIDCRGEMHDPDFHYFPVYPGRRMSDPLSRSRWEDEDDELEEKESRAQQYHRRQSSRRPRSSQNLVRDYPIYPASTSNSYSSSTPSSYSSPPPSSPYTSVSEDKHHHHYLLSKRFRRHSVGYTSSLDLSSCDDYTGSEEIDSDQGHRSGAEVFESSHHTESYSQTMKKQWLVVSLSVRFRIFRARKRASSCTRSKKT</sequence>
<organism evidence="2 3">
    <name type="scientific">Gymnopus androsaceus JB14</name>
    <dbReference type="NCBI Taxonomy" id="1447944"/>
    <lineage>
        <taxon>Eukaryota</taxon>
        <taxon>Fungi</taxon>
        <taxon>Dikarya</taxon>
        <taxon>Basidiomycota</taxon>
        <taxon>Agaricomycotina</taxon>
        <taxon>Agaricomycetes</taxon>
        <taxon>Agaricomycetidae</taxon>
        <taxon>Agaricales</taxon>
        <taxon>Marasmiineae</taxon>
        <taxon>Omphalotaceae</taxon>
        <taxon>Gymnopus</taxon>
    </lineage>
</organism>
<evidence type="ECO:0000313" key="3">
    <source>
        <dbReference type="Proteomes" id="UP000799118"/>
    </source>
</evidence>
<name>A0A6A4I682_9AGAR</name>
<feature type="compositionally biased region" description="Basic and acidic residues" evidence="1">
    <location>
        <begin position="176"/>
        <end position="191"/>
    </location>
</feature>
<dbReference type="OrthoDB" id="3021720at2759"/>
<protein>
    <submittedName>
        <fullName evidence="2">Uncharacterized protein</fullName>
    </submittedName>
</protein>
<keyword evidence="3" id="KW-1185">Reference proteome</keyword>
<gene>
    <name evidence="2" type="ORF">BT96DRAFT_266937</name>
</gene>
<dbReference type="AlphaFoldDB" id="A0A6A4I682"/>